<feature type="signal peptide" evidence="2">
    <location>
        <begin position="1"/>
        <end position="24"/>
    </location>
</feature>
<dbReference type="RefSeq" id="WP_067633389.1">
    <property type="nucleotide sequence ID" value="NZ_CP013213.1"/>
</dbReference>
<keyword evidence="2" id="KW-0732">Signal</keyword>
<dbReference type="KEGG" id="erl:AOC36_08625"/>
<protein>
    <recommendedName>
        <fullName evidence="5">Bacterial repeat domain-containing protein</fullName>
    </recommendedName>
</protein>
<feature type="region of interest" description="Disordered" evidence="1">
    <location>
        <begin position="1028"/>
        <end position="1050"/>
    </location>
</feature>
<dbReference type="Proteomes" id="UP000063781">
    <property type="component" value="Chromosome"/>
</dbReference>
<evidence type="ECO:0000313" key="3">
    <source>
        <dbReference type="EMBL" id="AMC94049.1"/>
    </source>
</evidence>
<evidence type="ECO:0000256" key="2">
    <source>
        <dbReference type="SAM" id="SignalP"/>
    </source>
</evidence>
<dbReference type="AlphaFoldDB" id="A0A0X8H1D1"/>
<dbReference type="EMBL" id="CP013213">
    <property type="protein sequence ID" value="AMC94049.1"/>
    <property type="molecule type" value="Genomic_DNA"/>
</dbReference>
<keyword evidence="4" id="KW-1185">Reference proteome</keyword>
<organism evidence="3 4">
    <name type="scientific">Erysipelothrix larvae</name>
    <dbReference type="NCBI Taxonomy" id="1514105"/>
    <lineage>
        <taxon>Bacteria</taxon>
        <taxon>Bacillati</taxon>
        <taxon>Bacillota</taxon>
        <taxon>Erysipelotrichia</taxon>
        <taxon>Erysipelotrichales</taxon>
        <taxon>Erysipelotrichaceae</taxon>
        <taxon>Erysipelothrix</taxon>
    </lineage>
</organism>
<proteinExistence type="predicted"/>
<dbReference type="OrthoDB" id="9776008at2"/>
<evidence type="ECO:0000313" key="4">
    <source>
        <dbReference type="Proteomes" id="UP000063781"/>
    </source>
</evidence>
<feature type="region of interest" description="Disordered" evidence="1">
    <location>
        <begin position="1229"/>
        <end position="1248"/>
    </location>
</feature>
<feature type="compositionally biased region" description="Low complexity" evidence="1">
    <location>
        <begin position="1230"/>
        <end position="1246"/>
    </location>
</feature>
<accession>A0A0X8H1D1</accession>
<sequence length="1277" mass="145437">MKKALLIFFSFCLAFLTMQTRVSADAKNFSVISGEELIQITQNVKSDDFVYISLIQDITVDQTITIPKDVMIHLNLSGFSLMGDFEDEAMIHEMIVIEKGGQLHVNGASQNQKKGTLYSNHPFDVVIANYGTFSATESQIGLPSAFNSIILHEASDTSFFQSLLSGEIRTQQTLESHQLYINDVISDVNLFIDSKSGFTHINQSEFKKERGVPSIIDFRSGDLLITDSILQYDIPSIENPTGIISATHSGKISAPIILAFAEDTGDRSINATIKRTQIINNMGTDLIAISNQQRHTQSTINLFIHEDTVSPSRIGIYDFEGVPYASRVNVQYPVVFYNPDGPVFREYDLPKGYVFSRNPSEIPILDNTSKITFNGWQYDMDQPILEKTDIYPDVTIKQNETIVVNFLGFDYLLKAQRSIPANTEIDEAYLMDLFQLEDGEDYIFGGWNLTFSDTSDDITVTPKSTTTQLEVSFYDYYGNFITSIYVFKGNTLTQDLTPTLKDTSRYAFDGWDHDLTNIQTDLDVHPKSTDKNPTSYTLTYLDSVGNEIATYKINTNIDLDIEEIFNRHLLPDRGSLLFKGWEGFIPIKDDIILRPLYHPETFTVVFYNYNGQAFTTANYEIGSTILDENLPILEDTSRYTFKGWDSKIENISSNLEIYPIFDTKTPEEILIKFYDHQQKVAYVEKVPFGSTIDPKRLEKAYTLEDYDFYEFMGWSWTTTDTTDDILVYPEYIRPSHTLTFYDYHNNYTSQIDLYKGETLDEIILPTLKDTSRYTFKGWDIKTNDITEDMDIYPLYEEKTPTTIQIKLFDYYGKEIQRFEVPVNSEVDFETLVEPYTLNDIGNLMFTGWNLLFFDTHDDVNIWPNYAEEYVHISFEDYRGKEFHTILIFKGDSIEPHLLPTLDSDSRYTFHGWIGDFNQIMSNFRAKPDFTEVLPETITVTLRDLYQNKSITTKVPYGSTITLEDIYALYKPAPAIKGFGKIYPFVGWDGDFTDTHYDIDLYTDYGHRGDVEGFEIIESEDFEPIIPKPVRPEIPTPPKPVQPEIPTPPKPVQPEIPVHPKPVTPINPQPDKKPHTETDPVIKQALITGNAAAYLKKTPRVAYLESVFEKPLDTINISIPTLTHDILDAYIASIKKTLTNQTISNVFVVSITPQDIDQTNITSVDGVVSITLNIPDSIDPSKTIAVYHVNHDTTMTQLKSTLNQDGTLTFEATEFSHFVITNIIETQSIHTPSTQTSKTQSPSQTLPRSGVSTHYGHYVSILLGCTLLFVESKKRTKR</sequence>
<evidence type="ECO:0008006" key="5">
    <source>
        <dbReference type="Google" id="ProtNLM"/>
    </source>
</evidence>
<name>A0A0X8H1D1_9FIRM</name>
<dbReference type="STRING" id="1514105.AOC36_08625"/>
<gene>
    <name evidence="3" type="ORF">AOC36_08625</name>
</gene>
<reference evidence="3 4" key="1">
    <citation type="submission" date="2015-10" db="EMBL/GenBank/DDBJ databases">
        <title>Erysipelothrix larvae sp. LV19 isolated from the larval gut of the rhinoceros beetle, Trypoxylus dichotomus.</title>
        <authorList>
            <person name="Lim S."/>
            <person name="Kim B.-C."/>
        </authorList>
    </citation>
    <scope>NUCLEOTIDE SEQUENCE [LARGE SCALE GENOMIC DNA]</scope>
    <source>
        <strain evidence="3 4">LV19</strain>
    </source>
</reference>
<feature type="chain" id="PRO_5007066740" description="Bacterial repeat domain-containing protein" evidence="2">
    <location>
        <begin position="25"/>
        <end position="1277"/>
    </location>
</feature>
<evidence type="ECO:0000256" key="1">
    <source>
        <dbReference type="SAM" id="MobiDB-lite"/>
    </source>
</evidence>